<evidence type="ECO:0000313" key="3">
    <source>
        <dbReference type="Proteomes" id="UP000663193"/>
    </source>
</evidence>
<feature type="compositionally biased region" description="Basic and acidic residues" evidence="1">
    <location>
        <begin position="64"/>
        <end position="81"/>
    </location>
</feature>
<feature type="region of interest" description="Disordered" evidence="1">
    <location>
        <begin position="42"/>
        <end position="81"/>
    </location>
</feature>
<dbReference type="Proteomes" id="UP000663193">
    <property type="component" value="Chromosome 13"/>
</dbReference>
<evidence type="ECO:0000313" key="2">
    <source>
        <dbReference type="EMBL" id="QRD02171.1"/>
    </source>
</evidence>
<name>A0A7U2FG03_PHANO</name>
<accession>A0A7U2FG03</accession>
<dbReference type="VEuPathDB" id="FungiDB:JI435_417620"/>
<sequence length="81" mass="9686">MTESFRWQSHNHKLDEKTLRTWRNFDISILLLRLQDDLSDNRQGSQRAHIIAPVPTPPPAPSREQLRKRLTEKRAKKCRDR</sequence>
<organism evidence="2 3">
    <name type="scientific">Phaeosphaeria nodorum (strain SN15 / ATCC MYA-4574 / FGSC 10173)</name>
    <name type="common">Glume blotch fungus</name>
    <name type="synonym">Parastagonospora nodorum</name>
    <dbReference type="NCBI Taxonomy" id="321614"/>
    <lineage>
        <taxon>Eukaryota</taxon>
        <taxon>Fungi</taxon>
        <taxon>Dikarya</taxon>
        <taxon>Ascomycota</taxon>
        <taxon>Pezizomycotina</taxon>
        <taxon>Dothideomycetes</taxon>
        <taxon>Pleosporomycetidae</taxon>
        <taxon>Pleosporales</taxon>
        <taxon>Pleosporineae</taxon>
        <taxon>Phaeosphaeriaceae</taxon>
        <taxon>Parastagonospora</taxon>
    </lineage>
</organism>
<proteinExistence type="predicted"/>
<evidence type="ECO:0000256" key="1">
    <source>
        <dbReference type="SAM" id="MobiDB-lite"/>
    </source>
</evidence>
<dbReference type="AlphaFoldDB" id="A0A7U2FG03"/>
<protein>
    <submittedName>
        <fullName evidence="2">Uncharacterized protein</fullName>
    </submittedName>
</protein>
<dbReference type="EMBL" id="CP069035">
    <property type="protein sequence ID" value="QRD02171.1"/>
    <property type="molecule type" value="Genomic_DNA"/>
</dbReference>
<reference evidence="3" key="1">
    <citation type="journal article" date="2021" name="BMC Genomics">
        <title>Chromosome-level genome assembly and manually-curated proteome of model necrotroph Parastagonospora nodorum Sn15 reveals a genome-wide trove of candidate effector homologs, and redundancy of virulence-related functions within an accessory chromosome.</title>
        <authorList>
            <person name="Bertazzoni S."/>
            <person name="Jones D.A.B."/>
            <person name="Phan H.T."/>
            <person name="Tan K.-C."/>
            <person name="Hane J.K."/>
        </authorList>
    </citation>
    <scope>NUCLEOTIDE SEQUENCE [LARGE SCALE GENOMIC DNA]</scope>
    <source>
        <strain evidence="3">SN15 / ATCC MYA-4574 / FGSC 10173)</strain>
    </source>
</reference>
<gene>
    <name evidence="2" type="ORF">JI435_417620</name>
</gene>
<keyword evidence="3" id="KW-1185">Reference proteome</keyword>